<dbReference type="Pfam" id="PF07691">
    <property type="entry name" value="PA14"/>
    <property type="match status" value="1"/>
</dbReference>
<dbReference type="SUPFAM" id="SSF56988">
    <property type="entry name" value="Anthrax protective antigen"/>
    <property type="match status" value="1"/>
</dbReference>
<evidence type="ECO:0000313" key="2">
    <source>
        <dbReference type="EMBL" id="CAK0768836.1"/>
    </source>
</evidence>
<dbReference type="EMBL" id="CAUYUE010000004">
    <property type="protein sequence ID" value="CAK0768836.1"/>
    <property type="molecule type" value="Genomic_DNA"/>
</dbReference>
<name>A0AAV1I1S3_9CHLO</name>
<dbReference type="Gene3D" id="3.90.182.10">
    <property type="entry name" value="Toxin - Anthrax Protective Antigen,domain 1"/>
    <property type="match status" value="1"/>
</dbReference>
<feature type="domain" description="PA14" evidence="1">
    <location>
        <begin position="63"/>
        <end position="215"/>
    </location>
</feature>
<evidence type="ECO:0000313" key="3">
    <source>
        <dbReference type="Proteomes" id="UP001314263"/>
    </source>
</evidence>
<keyword evidence="3" id="KW-1185">Reference proteome</keyword>
<dbReference type="InterPro" id="IPR011658">
    <property type="entry name" value="PA14_dom"/>
</dbReference>
<reference evidence="2 3" key="1">
    <citation type="submission" date="2023-10" db="EMBL/GenBank/DDBJ databases">
        <authorList>
            <person name="Maclean D."/>
            <person name="Macfadyen A."/>
        </authorList>
    </citation>
    <scope>NUCLEOTIDE SEQUENCE [LARGE SCALE GENOMIC DNA]</scope>
</reference>
<dbReference type="InterPro" id="IPR008983">
    <property type="entry name" value="Tumour_necrosis_fac-like_dom"/>
</dbReference>
<organism evidence="2 3">
    <name type="scientific">Coccomyxa viridis</name>
    <dbReference type="NCBI Taxonomy" id="1274662"/>
    <lineage>
        <taxon>Eukaryota</taxon>
        <taxon>Viridiplantae</taxon>
        <taxon>Chlorophyta</taxon>
        <taxon>core chlorophytes</taxon>
        <taxon>Trebouxiophyceae</taxon>
        <taxon>Trebouxiophyceae incertae sedis</taxon>
        <taxon>Coccomyxaceae</taxon>
        <taxon>Coccomyxa</taxon>
    </lineage>
</organism>
<dbReference type="SUPFAM" id="SSF49842">
    <property type="entry name" value="TNF-like"/>
    <property type="match status" value="1"/>
</dbReference>
<accession>A0AAV1I1S3</accession>
<protein>
    <recommendedName>
        <fullName evidence="1">PA14 domain-containing protein</fullName>
    </recommendedName>
</protein>
<evidence type="ECO:0000259" key="1">
    <source>
        <dbReference type="PROSITE" id="PS51820"/>
    </source>
</evidence>
<proteinExistence type="predicted"/>
<dbReference type="InterPro" id="IPR037524">
    <property type="entry name" value="PA14/GLEYA"/>
</dbReference>
<dbReference type="Proteomes" id="UP001314263">
    <property type="component" value="Unassembled WGS sequence"/>
</dbReference>
<gene>
    <name evidence="2" type="ORF">CVIRNUC_003605</name>
</gene>
<dbReference type="Gene3D" id="2.60.120.40">
    <property type="match status" value="1"/>
</dbReference>
<sequence>MSSDIVNRSKLAISRASLPQALTYTGSSNTSLPGNLAITGSLAISGSLSVAGVSTSGGGSADNVYGSILMRVFDDSAVYAGQTLTAGTALPPPFLTRPLVDVPTGSITLTQAVYGSATAYSARLAGYVCPPTTGTYLWRTTYRDGATMYIGTQKMVDSWSYTGSVTQAVGTLSMTQGVWTDIVLEHAASSTLTERLLVEFSTNSGTVYSTLAHGTTSGQFQMAYNIREVPTAMLGTSYVSGRTYFADTAAFNSALVLLNTTAFTGKSSELLNDAGYLSSGTASNITCQSLTANAIVPTTVTGTLSITGASLYNPIPASTSTFFYAAFSGGSISPSGGGVYILPFQTAVLSKGLNSTNYNNSTNTFTCPTTGYWLITATSCYYEGSSSVCNATIGLFQNGNSVANAKQAIYSGSAGVTNVLTRLLLLNAGDALRAWIEFDQSLNFTYLDQNVFYGQLISL</sequence>
<dbReference type="PROSITE" id="PS51820">
    <property type="entry name" value="PA14"/>
    <property type="match status" value="1"/>
</dbReference>
<dbReference type="AlphaFoldDB" id="A0AAV1I1S3"/>
<comment type="caution">
    <text evidence="2">The sequence shown here is derived from an EMBL/GenBank/DDBJ whole genome shotgun (WGS) entry which is preliminary data.</text>
</comment>